<dbReference type="Proteomes" id="UP001159363">
    <property type="component" value="Chromosome 13"/>
</dbReference>
<dbReference type="EMBL" id="JARBHB010000014">
    <property type="protein sequence ID" value="KAJ8868437.1"/>
    <property type="molecule type" value="Genomic_DNA"/>
</dbReference>
<name>A0ABQ9GAD1_9NEOP</name>
<keyword evidence="2" id="KW-1185">Reference proteome</keyword>
<accession>A0ABQ9GAD1</accession>
<protein>
    <submittedName>
        <fullName evidence="1">Uncharacterized protein</fullName>
    </submittedName>
</protein>
<comment type="caution">
    <text evidence="1">The sequence shown here is derived from an EMBL/GenBank/DDBJ whole genome shotgun (WGS) entry which is preliminary data.</text>
</comment>
<evidence type="ECO:0000313" key="1">
    <source>
        <dbReference type="EMBL" id="KAJ8868437.1"/>
    </source>
</evidence>
<sequence>MSGCAVQNCINYSIGKLAQRGYIKSSINLSENDYERDFQSELAGIKRNRPLKTDAMPHLLLPNVTSNEFPERSERLKNRTMKRKLVSELTEMRKRHPENYKCE</sequence>
<gene>
    <name evidence="1" type="ORF">PR048_029953</name>
</gene>
<organism evidence="1 2">
    <name type="scientific">Dryococelus australis</name>
    <dbReference type="NCBI Taxonomy" id="614101"/>
    <lineage>
        <taxon>Eukaryota</taxon>
        <taxon>Metazoa</taxon>
        <taxon>Ecdysozoa</taxon>
        <taxon>Arthropoda</taxon>
        <taxon>Hexapoda</taxon>
        <taxon>Insecta</taxon>
        <taxon>Pterygota</taxon>
        <taxon>Neoptera</taxon>
        <taxon>Polyneoptera</taxon>
        <taxon>Phasmatodea</taxon>
        <taxon>Verophasmatodea</taxon>
        <taxon>Anareolatae</taxon>
        <taxon>Phasmatidae</taxon>
        <taxon>Eurycanthinae</taxon>
        <taxon>Dryococelus</taxon>
    </lineage>
</organism>
<reference evidence="1 2" key="1">
    <citation type="submission" date="2023-02" db="EMBL/GenBank/DDBJ databases">
        <title>LHISI_Scaffold_Assembly.</title>
        <authorList>
            <person name="Stuart O.P."/>
            <person name="Cleave R."/>
            <person name="Magrath M.J.L."/>
            <person name="Mikheyev A.S."/>
        </authorList>
    </citation>
    <scope>NUCLEOTIDE SEQUENCE [LARGE SCALE GENOMIC DNA]</scope>
    <source>
        <strain evidence="1">Daus_M_001</strain>
        <tissue evidence="1">Leg muscle</tissue>
    </source>
</reference>
<evidence type="ECO:0000313" key="2">
    <source>
        <dbReference type="Proteomes" id="UP001159363"/>
    </source>
</evidence>
<proteinExistence type="predicted"/>